<gene>
    <name evidence="5" type="ORF">H206_03550</name>
</gene>
<dbReference type="AlphaFoldDB" id="A0A3S3U651"/>
<keyword evidence="6" id="KW-1185">Reference proteome</keyword>
<evidence type="ECO:0000256" key="1">
    <source>
        <dbReference type="ARBA" id="ARBA00022553"/>
    </source>
</evidence>
<evidence type="ECO:0000313" key="5">
    <source>
        <dbReference type="EMBL" id="RWX44590.1"/>
    </source>
</evidence>
<evidence type="ECO:0000313" key="6">
    <source>
        <dbReference type="Proteomes" id="UP000287853"/>
    </source>
</evidence>
<evidence type="ECO:0000256" key="2">
    <source>
        <dbReference type="ARBA" id="ARBA00023012"/>
    </source>
</evidence>
<organism evidence="5 6">
    <name type="scientific">Candidatus Electrothrix aarhusensis</name>
    <dbReference type="NCBI Taxonomy" id="1859131"/>
    <lineage>
        <taxon>Bacteria</taxon>
        <taxon>Pseudomonadati</taxon>
        <taxon>Thermodesulfobacteriota</taxon>
        <taxon>Desulfobulbia</taxon>
        <taxon>Desulfobulbales</taxon>
        <taxon>Desulfobulbaceae</taxon>
        <taxon>Candidatus Electrothrix</taxon>
    </lineage>
</organism>
<sequence length="140" mass="15470">MKDKEQEMGKNEGMKLLIIDDEVEFAATLCRRLQLRNIDAVDAHSGQEGLVLLTEIHPNIVILDLKMHDMSGLDVLEKIKTYDATIEVIMLTGHGSVRAGIEAGEKGAFDYMIKPVDLPDLLVKIAEAVKKQIEGDEGRG</sequence>
<dbReference type="EMBL" id="MTKO01000092">
    <property type="protein sequence ID" value="RWX44590.1"/>
    <property type="molecule type" value="Genomic_DNA"/>
</dbReference>
<dbReference type="InterPro" id="IPR001789">
    <property type="entry name" value="Sig_transdc_resp-reg_receiver"/>
</dbReference>
<dbReference type="SUPFAM" id="SSF52172">
    <property type="entry name" value="CheY-like"/>
    <property type="match status" value="1"/>
</dbReference>
<dbReference type="Pfam" id="PF00072">
    <property type="entry name" value="Response_reg"/>
    <property type="match status" value="1"/>
</dbReference>
<accession>A0A3S3U651</accession>
<dbReference type="InterPro" id="IPR050595">
    <property type="entry name" value="Bact_response_regulator"/>
</dbReference>
<keyword evidence="1 3" id="KW-0597">Phosphoprotein</keyword>
<keyword evidence="2" id="KW-0902">Two-component regulatory system</keyword>
<protein>
    <submittedName>
        <fullName evidence="5">Response regulator receiver domain-containing protein</fullName>
    </submittedName>
</protein>
<dbReference type="GO" id="GO:0000160">
    <property type="term" value="P:phosphorelay signal transduction system"/>
    <property type="evidence" value="ECO:0007669"/>
    <property type="project" value="UniProtKB-KW"/>
</dbReference>
<evidence type="ECO:0000259" key="4">
    <source>
        <dbReference type="PROSITE" id="PS50110"/>
    </source>
</evidence>
<reference evidence="5 6" key="1">
    <citation type="submission" date="2017-01" db="EMBL/GenBank/DDBJ databases">
        <title>The cable genome- insights into the physiology and evolution of filamentous bacteria capable of sulfide oxidation via long distance electron transfer.</title>
        <authorList>
            <person name="Schreiber L."/>
            <person name="Bjerg J.T."/>
            <person name="Boggild A."/>
            <person name="Van De Vossenberg J."/>
            <person name="Meysman F."/>
            <person name="Nielsen L.P."/>
            <person name="Schramm A."/>
            <person name="Kjeldsen K.U."/>
        </authorList>
    </citation>
    <scope>NUCLEOTIDE SEQUENCE [LARGE SCALE GENOMIC DNA]</scope>
    <source>
        <strain evidence="5">MCF</strain>
    </source>
</reference>
<proteinExistence type="predicted"/>
<evidence type="ECO:0000256" key="3">
    <source>
        <dbReference type="PROSITE-ProRule" id="PRU00169"/>
    </source>
</evidence>
<comment type="caution">
    <text evidence="5">The sequence shown here is derived from an EMBL/GenBank/DDBJ whole genome shotgun (WGS) entry which is preliminary data.</text>
</comment>
<dbReference type="Proteomes" id="UP000287853">
    <property type="component" value="Unassembled WGS sequence"/>
</dbReference>
<name>A0A3S3U651_9BACT</name>
<dbReference type="PANTHER" id="PTHR44591">
    <property type="entry name" value="STRESS RESPONSE REGULATOR PROTEIN 1"/>
    <property type="match status" value="1"/>
</dbReference>
<feature type="domain" description="Response regulatory" evidence="4">
    <location>
        <begin position="15"/>
        <end position="129"/>
    </location>
</feature>
<dbReference type="PANTHER" id="PTHR44591:SF14">
    <property type="entry name" value="PROTEIN PILG"/>
    <property type="match status" value="1"/>
</dbReference>
<feature type="modified residue" description="4-aspartylphosphate" evidence="3">
    <location>
        <position position="64"/>
    </location>
</feature>
<dbReference type="SMART" id="SM00448">
    <property type="entry name" value="REC"/>
    <property type="match status" value="1"/>
</dbReference>
<dbReference type="InterPro" id="IPR011006">
    <property type="entry name" value="CheY-like_superfamily"/>
</dbReference>
<dbReference type="Gene3D" id="3.40.50.2300">
    <property type="match status" value="1"/>
</dbReference>
<dbReference type="PROSITE" id="PS50110">
    <property type="entry name" value="RESPONSE_REGULATORY"/>
    <property type="match status" value="1"/>
</dbReference>